<dbReference type="Pfam" id="PF00034">
    <property type="entry name" value="Cytochrom_C"/>
    <property type="match status" value="1"/>
</dbReference>
<keyword evidence="2 6" id="KW-0349">Heme</keyword>
<reference evidence="9 10" key="1">
    <citation type="submission" date="2018-03" db="EMBL/GenBank/DDBJ databases">
        <title>The draft genome of Sphingosinicella sp. GL-C-18.</title>
        <authorList>
            <person name="Liu L."/>
            <person name="Li L."/>
            <person name="Liang L."/>
            <person name="Zhang X."/>
            <person name="Wang T."/>
        </authorList>
    </citation>
    <scope>NUCLEOTIDE SEQUENCE [LARGE SCALE GENOMIC DNA]</scope>
    <source>
        <strain evidence="9 10">GL-C-18</strain>
    </source>
</reference>
<feature type="domain" description="Cytochrome c" evidence="8">
    <location>
        <begin position="68"/>
        <end position="169"/>
    </location>
</feature>
<evidence type="ECO:0000259" key="8">
    <source>
        <dbReference type="PROSITE" id="PS51007"/>
    </source>
</evidence>
<evidence type="ECO:0000256" key="4">
    <source>
        <dbReference type="ARBA" id="ARBA00022982"/>
    </source>
</evidence>
<keyword evidence="3 6" id="KW-0479">Metal-binding</keyword>
<feature type="region of interest" description="Disordered" evidence="7">
    <location>
        <begin position="183"/>
        <end position="240"/>
    </location>
</feature>
<dbReference type="InterPro" id="IPR009056">
    <property type="entry name" value="Cyt_c-like_dom"/>
</dbReference>
<name>A0A2P7QI25_9SPHN</name>
<dbReference type="InterPro" id="IPR002327">
    <property type="entry name" value="Cyt_c_1A/1B"/>
</dbReference>
<evidence type="ECO:0000313" key="9">
    <source>
        <dbReference type="EMBL" id="PSJ37622.1"/>
    </source>
</evidence>
<dbReference type="AlphaFoldDB" id="A0A2P7QI25"/>
<dbReference type="EMBL" id="PXYI01000008">
    <property type="protein sequence ID" value="PSJ37622.1"/>
    <property type="molecule type" value="Genomic_DNA"/>
</dbReference>
<keyword evidence="4" id="KW-0249">Electron transport</keyword>
<protein>
    <submittedName>
        <fullName evidence="9">Cytochrome c family protein</fullName>
    </submittedName>
</protein>
<evidence type="ECO:0000256" key="5">
    <source>
        <dbReference type="ARBA" id="ARBA00023004"/>
    </source>
</evidence>
<evidence type="ECO:0000313" key="10">
    <source>
        <dbReference type="Proteomes" id="UP000241167"/>
    </source>
</evidence>
<evidence type="ECO:0000256" key="7">
    <source>
        <dbReference type="SAM" id="MobiDB-lite"/>
    </source>
</evidence>
<organism evidence="9 10">
    <name type="scientific">Allosphingosinicella deserti</name>
    <dbReference type="NCBI Taxonomy" id="2116704"/>
    <lineage>
        <taxon>Bacteria</taxon>
        <taxon>Pseudomonadati</taxon>
        <taxon>Pseudomonadota</taxon>
        <taxon>Alphaproteobacteria</taxon>
        <taxon>Sphingomonadales</taxon>
        <taxon>Sphingomonadaceae</taxon>
        <taxon>Allosphingosinicella</taxon>
    </lineage>
</organism>
<dbReference type="OrthoDB" id="9805828at2"/>
<evidence type="ECO:0000256" key="2">
    <source>
        <dbReference type="ARBA" id="ARBA00022617"/>
    </source>
</evidence>
<dbReference type="Gene3D" id="1.10.760.10">
    <property type="entry name" value="Cytochrome c-like domain"/>
    <property type="match status" value="1"/>
</dbReference>
<keyword evidence="1" id="KW-0813">Transport</keyword>
<dbReference type="RefSeq" id="WP_106515064.1">
    <property type="nucleotide sequence ID" value="NZ_PXYI01000008.1"/>
</dbReference>
<dbReference type="SUPFAM" id="SSF46626">
    <property type="entry name" value="Cytochrome c"/>
    <property type="match status" value="1"/>
</dbReference>
<dbReference type="InterPro" id="IPR036909">
    <property type="entry name" value="Cyt_c-like_dom_sf"/>
</dbReference>
<keyword evidence="5 6" id="KW-0408">Iron</keyword>
<dbReference type="PANTHER" id="PTHR11961">
    <property type="entry name" value="CYTOCHROME C"/>
    <property type="match status" value="1"/>
</dbReference>
<evidence type="ECO:0000256" key="6">
    <source>
        <dbReference type="PROSITE-ProRule" id="PRU00433"/>
    </source>
</evidence>
<gene>
    <name evidence="9" type="ORF">C7I55_21355</name>
</gene>
<dbReference type="GO" id="GO:0020037">
    <property type="term" value="F:heme binding"/>
    <property type="evidence" value="ECO:0007669"/>
    <property type="project" value="InterPro"/>
</dbReference>
<sequence length="240" mass="24091">MDNRNNTIAGWVLGAGIVALGASIVTAEMFKAERPEKMGYPIEGVTGAEGAEGGAEAEQPIANLMASADIAKGEAVFKKCTACHTANQGGANGTGPNLFGVMGKPIGKHAAGFAYSPALSGHGGTWGFEEMSQWLKSPRDFAPGTKMTFAGLGKPEDRANLIAWLNAQGSNLPLPAPVAAAGNPAQAAAEAADQPAAGDKGEDEPVLNEATAAGAKGGASNIHGDGAPTVDGRAGQQKTQ</sequence>
<evidence type="ECO:0000256" key="3">
    <source>
        <dbReference type="ARBA" id="ARBA00022723"/>
    </source>
</evidence>
<dbReference type="GO" id="GO:0046872">
    <property type="term" value="F:metal ion binding"/>
    <property type="evidence" value="ECO:0007669"/>
    <property type="project" value="UniProtKB-KW"/>
</dbReference>
<dbReference type="GO" id="GO:0009055">
    <property type="term" value="F:electron transfer activity"/>
    <property type="evidence" value="ECO:0007669"/>
    <property type="project" value="InterPro"/>
</dbReference>
<dbReference type="PRINTS" id="PR00604">
    <property type="entry name" value="CYTCHRMECIAB"/>
</dbReference>
<evidence type="ECO:0000256" key="1">
    <source>
        <dbReference type="ARBA" id="ARBA00022448"/>
    </source>
</evidence>
<keyword evidence="10" id="KW-1185">Reference proteome</keyword>
<accession>A0A2P7QI25</accession>
<comment type="caution">
    <text evidence="9">The sequence shown here is derived from an EMBL/GenBank/DDBJ whole genome shotgun (WGS) entry which is preliminary data.</text>
</comment>
<feature type="compositionally biased region" description="Low complexity" evidence="7">
    <location>
        <begin position="183"/>
        <end position="198"/>
    </location>
</feature>
<dbReference type="Proteomes" id="UP000241167">
    <property type="component" value="Unassembled WGS sequence"/>
</dbReference>
<dbReference type="PROSITE" id="PS51007">
    <property type="entry name" value="CYTC"/>
    <property type="match status" value="1"/>
</dbReference>
<proteinExistence type="predicted"/>